<evidence type="ECO:0000313" key="2">
    <source>
        <dbReference type="EMBL" id="VEL06914.1"/>
    </source>
</evidence>
<dbReference type="AlphaFoldDB" id="A0A3S5A4R4"/>
<gene>
    <name evidence="2" type="ORF">PXEA_LOCUS354</name>
</gene>
<feature type="region of interest" description="Disordered" evidence="1">
    <location>
        <begin position="56"/>
        <end position="78"/>
    </location>
</feature>
<dbReference type="Proteomes" id="UP000784294">
    <property type="component" value="Unassembled WGS sequence"/>
</dbReference>
<evidence type="ECO:0000256" key="1">
    <source>
        <dbReference type="SAM" id="MobiDB-lite"/>
    </source>
</evidence>
<feature type="non-terminal residue" evidence="2">
    <location>
        <position position="1"/>
    </location>
</feature>
<keyword evidence="3" id="KW-1185">Reference proteome</keyword>
<feature type="compositionally biased region" description="Basic and acidic residues" evidence="1">
    <location>
        <begin position="13"/>
        <end position="25"/>
    </location>
</feature>
<dbReference type="EMBL" id="CAAALY010000629">
    <property type="protein sequence ID" value="VEL06914.1"/>
    <property type="molecule type" value="Genomic_DNA"/>
</dbReference>
<organism evidence="2 3">
    <name type="scientific">Protopolystoma xenopodis</name>
    <dbReference type="NCBI Taxonomy" id="117903"/>
    <lineage>
        <taxon>Eukaryota</taxon>
        <taxon>Metazoa</taxon>
        <taxon>Spiralia</taxon>
        <taxon>Lophotrochozoa</taxon>
        <taxon>Platyhelminthes</taxon>
        <taxon>Monogenea</taxon>
        <taxon>Polyopisthocotylea</taxon>
        <taxon>Polystomatidea</taxon>
        <taxon>Polystomatidae</taxon>
        <taxon>Protopolystoma</taxon>
    </lineage>
</organism>
<proteinExistence type="predicted"/>
<reference evidence="2" key="1">
    <citation type="submission" date="2018-11" db="EMBL/GenBank/DDBJ databases">
        <authorList>
            <consortium name="Pathogen Informatics"/>
        </authorList>
    </citation>
    <scope>NUCLEOTIDE SEQUENCE</scope>
</reference>
<sequence>MGANSARRNRSRSHSDHHSYSRQELDGGSLHLETLSEREADHKIITHLAKPRIQLGIQSSSKNSGERLGDYTSTETENNSSAISDVCYPNLLYGPGPPTTDLRPGSSPLLPVHSFAHVRRFPFVSPRHDSISLGGGGVDGSNSHHSYSSRSTVTPVGRIAHTLYPTARRGHSMAALPSFVSSLNCGLAEPLSQAQAQVHLQQQHQFYHHWQNYVHHPLGYTCYPSLFQNHGLYLALPATMRAKPPAHLPQPSPLICTLQQVQQANTGLFGSLGSNILPLEAQPDSSAAELLVLPVMPTSNPISDSVSVPATCSLGKISITQLADRPDSSTLEPNLMQQPQAYPRHSTSPGPSARHPLLAMYPFVSPAYEYTKGPPSSFVTHPLHSQPFQAPLTPLHHSAQLTPFSTFLTCNKTPVFTPPEMIDAHDFMTPASLFSAFPIHDQSSLARPVPTPIWSLGYYSGCQKGVRSIPGQLSNLNDAENQPLGANADEFYRLAADSGDLLVGAGGGEAEIFSALDTGLASTTSEAGGPVVLVGSKSIARKTAIEIENIRDSDVNDNGQVIADTNADIPLLTKQKSKWIFGPTECTPVWSSQNKVVRAGIVPTTLEGIFDEKVRSTNEEERACQSTHRKEALLSHIPTVTNSCHLSLQANLIPRRISPALNPMQTACTSLASLGLGTCVLASGGSMPTLYLPSAGYTRTCASEMLSSAAGTGAGVGSSCGNVLEATQLSN</sequence>
<comment type="caution">
    <text evidence="2">The sequence shown here is derived from an EMBL/GenBank/DDBJ whole genome shotgun (WGS) entry which is preliminary data.</text>
</comment>
<feature type="region of interest" description="Disordered" evidence="1">
    <location>
        <begin position="1"/>
        <end position="29"/>
    </location>
</feature>
<protein>
    <submittedName>
        <fullName evidence="2">Uncharacterized protein</fullName>
    </submittedName>
</protein>
<accession>A0A3S5A4R4</accession>
<name>A0A3S5A4R4_9PLAT</name>
<evidence type="ECO:0000313" key="3">
    <source>
        <dbReference type="Proteomes" id="UP000784294"/>
    </source>
</evidence>